<evidence type="ECO:0000313" key="2">
    <source>
        <dbReference type="EMBL" id="JAQ04378.1"/>
    </source>
</evidence>
<feature type="region of interest" description="Disordered" evidence="1">
    <location>
        <begin position="34"/>
        <end position="66"/>
    </location>
</feature>
<name>A0A146L7G5_LYGHE</name>
<sequence>MPQRGSQGNQERDNCQYCGREFARRGMVNHVRAAHPEQIIHTNGSLNSSQSRRHPPAPPNNSSFHATPIVDREAPAETGSPLDFTNQLFTAGFGAPMLNEVGTSDPLWETRWRSLIRLRGKQYTLPQGNVGRQFVSLLTDEINAVASGNGSSERILVLCASGLQRDRLITSGPDIRRLLQRRMDWWQHEQFDALVQEAQRCDQKLKSKPKIPTRIHSVNAQTHDDAHNTRIFTRLMAEGRLRDATRWATGRSGGGALHPRDQAGNGRTVHEVLNSKHPPQVTPCPETYLRTELPTLLEVDITDNHIEKAAHRLRGSAGPSGTDARQWRDMLLRYGAHSRRLREAVAALTRRLANGVVEWSTIRALLARRAVALDKQPGIRPIGVGEVLQRICAKTMAMVTGGDLQEECAAEQLCAGTKSGVEGAVHGMTRLFEDPNCESILLMDASNAFNSLSRPLALWNARILWPRCSTFLFNTYRGFPMLVFRNSDAEIISQEGTTQGDPLGMYMYAVGTLPLIRQLRGDEWRQVWYADDSACAGRLIAVREWLSRLQEEGPKWGYYPEPAKSYLIVKPGLEERAAEVFQDLNIQIVQSHRYLGGTIGPLSAQEEFVSGKVAEWVECVEKLAKAASTSPQAAYTAYVKSLQREWGYVQRVIGECQDQYEPLKKTIKETFVPALFGREVSEEVHRLLNLPTKLGGLAIDDPTQTAVGTVQISQDATHHLANCIQTGDPLDSARHEAQVQATLSEAKRIRLEQQKAESEQVIAGLGSERQRIIRRILDGNASQWLSVLPIAADNLDLSCSQFRDALTMRYGYEPSGLPTFCDGCGELMGLTHALNCKKGGLVKWGHDYVRDECAMLANLAWGGVTTEPVLRDAAGGQPALIADIQANGVWESGRVAFFDNRIINADAPSYCTREWSAVSHQAAREKHRKYDQAAEDVRSSFTPLIASCEGVLHKEFEAFLKRVAGKLTDKWETPLSQTTSFVKVKMQFAVLRAVSLRLRGTRKRLRSLGTEDGAVLPLLQD</sequence>
<gene>
    <name evidence="2" type="ORF">g.65151</name>
</gene>
<reference evidence="2" key="1">
    <citation type="journal article" date="2016" name="Gigascience">
        <title>De novo construction of an expanded transcriptome assembly for the western tarnished plant bug, Lygus hesperus.</title>
        <authorList>
            <person name="Tassone E.E."/>
            <person name="Geib S.M."/>
            <person name="Hall B."/>
            <person name="Fabrick J.A."/>
            <person name="Brent C.S."/>
            <person name="Hull J.J."/>
        </authorList>
    </citation>
    <scope>NUCLEOTIDE SEQUENCE</scope>
</reference>
<organism evidence="2">
    <name type="scientific">Lygus hesperus</name>
    <name type="common">Western plant bug</name>
    <dbReference type="NCBI Taxonomy" id="30085"/>
    <lineage>
        <taxon>Eukaryota</taxon>
        <taxon>Metazoa</taxon>
        <taxon>Ecdysozoa</taxon>
        <taxon>Arthropoda</taxon>
        <taxon>Hexapoda</taxon>
        <taxon>Insecta</taxon>
        <taxon>Pterygota</taxon>
        <taxon>Neoptera</taxon>
        <taxon>Paraneoptera</taxon>
        <taxon>Hemiptera</taxon>
        <taxon>Heteroptera</taxon>
        <taxon>Panheteroptera</taxon>
        <taxon>Cimicomorpha</taxon>
        <taxon>Miridae</taxon>
        <taxon>Mirini</taxon>
        <taxon>Lygus</taxon>
    </lineage>
</organism>
<proteinExistence type="predicted"/>
<accession>A0A146L7G5</accession>
<protein>
    <submittedName>
        <fullName evidence="2">Uncharacterized protein</fullName>
    </submittedName>
</protein>
<feature type="compositionally biased region" description="Polar residues" evidence="1">
    <location>
        <begin position="40"/>
        <end position="50"/>
    </location>
</feature>
<dbReference type="EMBL" id="GDHC01014251">
    <property type="protein sequence ID" value="JAQ04378.1"/>
    <property type="molecule type" value="Transcribed_RNA"/>
</dbReference>
<dbReference type="AlphaFoldDB" id="A0A146L7G5"/>
<evidence type="ECO:0000256" key="1">
    <source>
        <dbReference type="SAM" id="MobiDB-lite"/>
    </source>
</evidence>